<accession>A0AAD5TG42</accession>
<evidence type="ECO:0000256" key="2">
    <source>
        <dbReference type="SAM" id="SignalP"/>
    </source>
</evidence>
<organism evidence="3 4">
    <name type="scientific">Geranomyces variabilis</name>
    <dbReference type="NCBI Taxonomy" id="109894"/>
    <lineage>
        <taxon>Eukaryota</taxon>
        <taxon>Fungi</taxon>
        <taxon>Fungi incertae sedis</taxon>
        <taxon>Chytridiomycota</taxon>
        <taxon>Chytridiomycota incertae sedis</taxon>
        <taxon>Chytridiomycetes</taxon>
        <taxon>Spizellomycetales</taxon>
        <taxon>Powellomycetaceae</taxon>
        <taxon>Geranomyces</taxon>
    </lineage>
</organism>
<evidence type="ECO:0000256" key="1">
    <source>
        <dbReference type="SAM" id="MobiDB-lite"/>
    </source>
</evidence>
<name>A0AAD5TG42_9FUNG</name>
<evidence type="ECO:0008006" key="5">
    <source>
        <dbReference type="Google" id="ProtNLM"/>
    </source>
</evidence>
<evidence type="ECO:0000313" key="4">
    <source>
        <dbReference type="Proteomes" id="UP001212152"/>
    </source>
</evidence>
<evidence type="ECO:0000313" key="3">
    <source>
        <dbReference type="EMBL" id="KAJ3175586.1"/>
    </source>
</evidence>
<dbReference type="Proteomes" id="UP001212152">
    <property type="component" value="Unassembled WGS sequence"/>
</dbReference>
<keyword evidence="2" id="KW-0732">Signal</keyword>
<proteinExistence type="predicted"/>
<feature type="signal peptide" evidence="2">
    <location>
        <begin position="1"/>
        <end position="20"/>
    </location>
</feature>
<dbReference type="AlphaFoldDB" id="A0AAD5TG42"/>
<sequence length="739" mass="82065">MPSSAFLCALAAHPVVFLHALLPLDLPSLAALSCVCRLVHNLINNDSELRFRLHWALAQVSPGPSPLASVLNILPGPPRDRHAADPLPPASKDPLLASFGLNYRLAFPRAITAHDDTLGLLLARELALVAALPPASPLPRPHKDILLAIARCAFWHGLDRVTDVFLQDDALCTRITDACDPESANYFTPVPVGWTPPAPPQLGKQPWLRFRRAALARGHVALVTRIWTTRPAEEVWGRMEDTWIAELAEALRNPVHALHPAVTTMQAIWVLAERHDVSRLQSQLQSQQLNPLWLAAFAVGDLGLIDILHSHNVPLPPVHPHSYGFHHRPLAPWVVSSLDGYCDSVRDAISAHASGDPYYTDYWIAQDRALAWTDFFKFAATRDEFTGPDYYRTVVGRILACLAKCPAGLPAALLQCPINVLVVLLGRNLPDMICPAVIFEAVRNAPPEINVFEILIVPFWPPAVVASSVREAFDECARLAWDARTQQRWDSVNLGRDLGEQPAGARMNNTEIERRQNAVTRFVRDALAASLELNSPGSALLRKLMRKPPFEMLSMLDKHLGLRGFLSALLDTGETLRDDPTSFRRWIARCHRAYERVGWDATTATRCVRFFLQLGLDVAKIMPTFRPWCEHHGVPLALLAKHGSAWAAELVDGTDYDAILNPQRPPDGAKKSLFELGDGVLARRLLNRRPNTKPLDMAPDPDPARGDTETTPDPTPPRSPVPDYAEWFDQHRHELEKTG</sequence>
<gene>
    <name evidence="3" type="ORF">HDU87_006083</name>
</gene>
<feature type="chain" id="PRO_5042273622" description="F-box domain-containing protein" evidence="2">
    <location>
        <begin position="21"/>
        <end position="739"/>
    </location>
</feature>
<feature type="region of interest" description="Disordered" evidence="1">
    <location>
        <begin position="687"/>
        <end position="724"/>
    </location>
</feature>
<protein>
    <recommendedName>
        <fullName evidence="5">F-box domain-containing protein</fullName>
    </recommendedName>
</protein>
<reference evidence="3" key="1">
    <citation type="submission" date="2020-05" db="EMBL/GenBank/DDBJ databases">
        <title>Phylogenomic resolution of chytrid fungi.</title>
        <authorList>
            <person name="Stajich J.E."/>
            <person name="Amses K."/>
            <person name="Simmons R."/>
            <person name="Seto K."/>
            <person name="Myers J."/>
            <person name="Bonds A."/>
            <person name="Quandt C.A."/>
            <person name="Barry K."/>
            <person name="Liu P."/>
            <person name="Grigoriev I."/>
            <person name="Longcore J.E."/>
            <person name="James T.Y."/>
        </authorList>
    </citation>
    <scope>NUCLEOTIDE SEQUENCE</scope>
    <source>
        <strain evidence="3">JEL0379</strain>
    </source>
</reference>
<dbReference type="EMBL" id="JADGJQ010000050">
    <property type="protein sequence ID" value="KAJ3175586.1"/>
    <property type="molecule type" value="Genomic_DNA"/>
</dbReference>
<keyword evidence="4" id="KW-1185">Reference proteome</keyword>
<comment type="caution">
    <text evidence="3">The sequence shown here is derived from an EMBL/GenBank/DDBJ whole genome shotgun (WGS) entry which is preliminary data.</text>
</comment>